<proteinExistence type="predicted"/>
<dbReference type="PROSITE" id="PS00598">
    <property type="entry name" value="CHROMO_1"/>
    <property type="match status" value="1"/>
</dbReference>
<dbReference type="EMBL" id="LCTW02000002">
    <property type="protein sequence ID" value="KXX83223.1"/>
    <property type="molecule type" value="Genomic_DNA"/>
</dbReference>
<dbReference type="SUPFAM" id="SSF54160">
    <property type="entry name" value="Chromo domain-like"/>
    <property type="match status" value="1"/>
</dbReference>
<feature type="compositionally biased region" description="Low complexity" evidence="4">
    <location>
        <begin position="143"/>
        <end position="161"/>
    </location>
</feature>
<feature type="compositionally biased region" description="Basic residues" evidence="4">
    <location>
        <begin position="311"/>
        <end position="325"/>
    </location>
</feature>
<dbReference type="AlphaFoldDB" id="A0A175WHQ6"/>
<dbReference type="CDD" id="cd00024">
    <property type="entry name" value="CD_CSD"/>
    <property type="match status" value="1"/>
</dbReference>
<comment type="subunit">
    <text evidence="2">Component of the NuA4 histone acetyltransferase complex.</text>
</comment>
<dbReference type="InterPro" id="IPR023780">
    <property type="entry name" value="Chromo_domain"/>
</dbReference>
<dbReference type="Pfam" id="PF00385">
    <property type="entry name" value="Chromo"/>
    <property type="match status" value="1"/>
</dbReference>
<dbReference type="OrthoDB" id="433924at2759"/>
<reference evidence="6 7" key="1">
    <citation type="journal article" date="2016" name="Genome Announc.">
        <title>Genome Sequence of Madurella mycetomatis mm55, Isolated from a Human Mycetoma Case in Sudan.</title>
        <authorList>
            <person name="Smit S."/>
            <person name="Derks M.F."/>
            <person name="Bervoets S."/>
            <person name="Fahal A."/>
            <person name="van Leeuwen W."/>
            <person name="van Belkum A."/>
            <person name="van de Sande W.W."/>
        </authorList>
    </citation>
    <scope>NUCLEOTIDE SEQUENCE [LARGE SCALE GENOMIC DNA]</scope>
    <source>
        <strain evidence="7">mm55</strain>
    </source>
</reference>
<comment type="caution">
    <text evidence="6">The sequence shown here is derived from an EMBL/GenBank/DDBJ whole genome shotgun (WGS) entry which is preliminary data.</text>
</comment>
<evidence type="ECO:0000259" key="5">
    <source>
        <dbReference type="PROSITE" id="PS50013"/>
    </source>
</evidence>
<dbReference type="GO" id="GO:0006338">
    <property type="term" value="P:chromatin remodeling"/>
    <property type="evidence" value="ECO:0007669"/>
    <property type="project" value="UniProtKB-ARBA"/>
</dbReference>
<protein>
    <submittedName>
        <fullName evidence="6">Heterochromatin protein 1</fullName>
    </submittedName>
</protein>
<evidence type="ECO:0000256" key="4">
    <source>
        <dbReference type="SAM" id="MobiDB-lite"/>
    </source>
</evidence>
<evidence type="ECO:0000313" key="7">
    <source>
        <dbReference type="Proteomes" id="UP000078237"/>
    </source>
</evidence>
<keyword evidence="7" id="KW-1185">Reference proteome</keyword>
<dbReference type="VEuPathDB" id="FungiDB:MMYC01_200245"/>
<feature type="domain" description="Chromo" evidence="5">
    <location>
        <begin position="229"/>
        <end position="290"/>
    </location>
</feature>
<feature type="compositionally biased region" description="Low complexity" evidence="4">
    <location>
        <begin position="174"/>
        <end position="188"/>
    </location>
</feature>
<evidence type="ECO:0000256" key="1">
    <source>
        <dbReference type="ARBA" id="ARBA00004123"/>
    </source>
</evidence>
<dbReference type="Gene3D" id="2.40.50.40">
    <property type="match status" value="1"/>
</dbReference>
<accession>A0A175WHQ6</accession>
<dbReference type="STRING" id="100816.A0A175WHQ6"/>
<gene>
    <name evidence="6" type="ORF">MMYC01_200245</name>
</gene>
<feature type="compositionally biased region" description="Polar residues" evidence="4">
    <location>
        <begin position="112"/>
        <end position="124"/>
    </location>
</feature>
<dbReference type="InterPro" id="IPR023779">
    <property type="entry name" value="Chromodomain_CS"/>
</dbReference>
<dbReference type="SMART" id="SM00298">
    <property type="entry name" value="CHROMO"/>
    <property type="match status" value="1"/>
</dbReference>
<evidence type="ECO:0000256" key="3">
    <source>
        <dbReference type="ARBA" id="ARBA00023242"/>
    </source>
</evidence>
<dbReference type="GO" id="GO:0005634">
    <property type="term" value="C:nucleus"/>
    <property type="evidence" value="ECO:0007669"/>
    <property type="project" value="UniProtKB-SubCell"/>
</dbReference>
<keyword evidence="3" id="KW-0539">Nucleus</keyword>
<organism evidence="6 7">
    <name type="scientific">Madurella mycetomatis</name>
    <dbReference type="NCBI Taxonomy" id="100816"/>
    <lineage>
        <taxon>Eukaryota</taxon>
        <taxon>Fungi</taxon>
        <taxon>Dikarya</taxon>
        <taxon>Ascomycota</taxon>
        <taxon>Pezizomycotina</taxon>
        <taxon>Sordariomycetes</taxon>
        <taxon>Sordariomycetidae</taxon>
        <taxon>Sordariales</taxon>
        <taxon>Sordariales incertae sedis</taxon>
        <taxon>Madurella</taxon>
    </lineage>
</organism>
<feature type="region of interest" description="Disordered" evidence="4">
    <location>
        <begin position="285"/>
        <end position="344"/>
    </location>
</feature>
<dbReference type="InterPro" id="IPR016197">
    <property type="entry name" value="Chromo-like_dom_sf"/>
</dbReference>
<comment type="subcellular location">
    <subcellularLocation>
        <location evidence="1">Nucleus</location>
    </subcellularLocation>
</comment>
<sequence length="344" mass="36621">MPFGEGLFSLDRGISPPLVQSDLLRAEADYSWEPLLEGGAGSGPTVVSLDDQEPAPMLSHLPEVGVTLENMAEVNSPMSVPSTTRKHGRPSLSASVTSATPTGSAAARAPRSTKSPTTVKSAGRSTGRKRKAAALEPEQERMPGSGLETEPEPGSESGTEPEPTPTPKKRGRPARAAGAAAIARLAAEAAKKPTRGPPKLSAATQEPIKKASRRKNEVTTNGQTPKNEYEVEEIVDSAIDADTMEHMYLIKWKDYPENDNTWEPRKNLKGALDLVRKFDAKKKAEAEMASKKAVAARKGSGSEGEGEKAKPTRATRGRSAKAVKPVKKEKGPGLPAGRRRRARA</sequence>
<dbReference type="PANTHER" id="PTHR22812">
    <property type="entry name" value="CHROMOBOX PROTEIN"/>
    <property type="match status" value="1"/>
</dbReference>
<dbReference type="Proteomes" id="UP000078237">
    <property type="component" value="Unassembled WGS sequence"/>
</dbReference>
<feature type="compositionally biased region" description="Polar residues" evidence="4">
    <location>
        <begin position="92"/>
        <end position="103"/>
    </location>
</feature>
<feature type="region of interest" description="Disordered" evidence="4">
    <location>
        <begin position="36"/>
        <end position="229"/>
    </location>
</feature>
<name>A0A175WHQ6_9PEZI</name>
<evidence type="ECO:0000256" key="2">
    <source>
        <dbReference type="ARBA" id="ARBA00011353"/>
    </source>
</evidence>
<dbReference type="PROSITE" id="PS50013">
    <property type="entry name" value="CHROMO_2"/>
    <property type="match status" value="1"/>
</dbReference>
<dbReference type="InterPro" id="IPR000953">
    <property type="entry name" value="Chromo/chromo_shadow_dom"/>
</dbReference>
<evidence type="ECO:0000313" key="6">
    <source>
        <dbReference type="EMBL" id="KXX83223.1"/>
    </source>
</evidence>
<dbReference type="InterPro" id="IPR051219">
    <property type="entry name" value="Heterochromatin_chromo-domain"/>
</dbReference>